<protein>
    <recommendedName>
        <fullName evidence="3">HNH nuclease domain-containing protein</fullName>
    </recommendedName>
</protein>
<comment type="caution">
    <text evidence="1">The sequence shown here is derived from an EMBL/GenBank/DDBJ whole genome shotgun (WGS) entry which is preliminary data.</text>
</comment>
<accession>A0A369JXB2</accession>
<keyword evidence="2" id="KW-1185">Reference proteome</keyword>
<dbReference type="Proteomes" id="UP000076154">
    <property type="component" value="Unassembled WGS sequence"/>
</dbReference>
<dbReference type="STRING" id="39966.A0A369JXB2"/>
<organism evidence="1 2">
    <name type="scientific">Hypsizygus marmoreus</name>
    <name type="common">White beech mushroom</name>
    <name type="synonym">Agaricus marmoreus</name>
    <dbReference type="NCBI Taxonomy" id="39966"/>
    <lineage>
        <taxon>Eukaryota</taxon>
        <taxon>Fungi</taxon>
        <taxon>Dikarya</taxon>
        <taxon>Basidiomycota</taxon>
        <taxon>Agaricomycotina</taxon>
        <taxon>Agaricomycetes</taxon>
        <taxon>Agaricomycetidae</taxon>
        <taxon>Agaricales</taxon>
        <taxon>Tricholomatineae</taxon>
        <taxon>Lyophyllaceae</taxon>
        <taxon>Hypsizygus</taxon>
    </lineage>
</organism>
<name>A0A369JXB2_HYPMA</name>
<evidence type="ECO:0008006" key="3">
    <source>
        <dbReference type="Google" id="ProtNLM"/>
    </source>
</evidence>
<gene>
    <name evidence="1" type="ORF">Hypma_006276</name>
</gene>
<dbReference type="AlphaFoldDB" id="A0A369JXB2"/>
<dbReference type="EMBL" id="LUEZ02000040">
    <property type="protein sequence ID" value="RDB25962.1"/>
    <property type="molecule type" value="Genomic_DNA"/>
</dbReference>
<proteinExistence type="predicted"/>
<evidence type="ECO:0000313" key="1">
    <source>
        <dbReference type="EMBL" id="RDB25962.1"/>
    </source>
</evidence>
<dbReference type="OrthoDB" id="2959398at2759"/>
<sequence>MFLDEIWCAIETCHPQLKENVQELKRTEYSSPDQSELLLFEGVERDVVDFGPVFELAAELFTHIGVAFMNPEGRHHGMSKVLTRSPSTSGTSAEDLKLLALKRDGTSCPLTHVAFFGKYDFRPTLAHVIPPSIHDKPETLRYIKLMAGDKVVDAFMGEGLDSINNVMVIEASTASSYCQHRWGIEACNISGDRGTPPKYIFRSIPHDFDHSTGLISLQDGDEIHFGAGPEGDQLNLGPHPLLCNLRLAVARVLHTSGAADL</sequence>
<dbReference type="InParanoid" id="A0A369JXB2"/>
<reference evidence="1" key="1">
    <citation type="submission" date="2018-04" db="EMBL/GenBank/DDBJ databases">
        <title>Whole genome sequencing of Hypsizygus marmoreus.</title>
        <authorList>
            <person name="Choi I.-G."/>
            <person name="Min B."/>
            <person name="Kim J.-G."/>
            <person name="Kim S."/>
            <person name="Oh Y.-L."/>
            <person name="Kong W.-S."/>
            <person name="Park H."/>
            <person name="Jeong J."/>
            <person name="Song E.-S."/>
        </authorList>
    </citation>
    <scope>NUCLEOTIDE SEQUENCE [LARGE SCALE GENOMIC DNA]</scope>
    <source>
        <strain evidence="1">51987-8</strain>
    </source>
</reference>
<evidence type="ECO:0000313" key="2">
    <source>
        <dbReference type="Proteomes" id="UP000076154"/>
    </source>
</evidence>